<comment type="pathway">
    <text evidence="1">Cofactor biosynthesis; molybdopterin biosynthesis.</text>
</comment>
<dbReference type="InterPro" id="IPR016155">
    <property type="entry name" value="Mopterin_synth/thiamin_S_b"/>
</dbReference>
<dbReference type="OMA" id="HVLFFAK"/>
<dbReference type="InterPro" id="IPR012675">
    <property type="entry name" value="Beta-grasp_dom_sf"/>
</dbReference>
<keyword evidence="2" id="KW-0547">Nucleotide-binding</keyword>
<sequence length="92" mass="10117">MSVEESPPLIKVNILFFARSRELAGTACVVLEIEPLIIAKDLVNQLVDRFDLGSISQNLIIAHNETYIENLDVEIHLHQGDEIAVIPPISGG</sequence>
<organism evidence="4 5">
    <name type="scientific">Drosophila busckii</name>
    <name type="common">Fruit fly</name>
    <dbReference type="NCBI Taxonomy" id="30019"/>
    <lineage>
        <taxon>Eukaryota</taxon>
        <taxon>Metazoa</taxon>
        <taxon>Ecdysozoa</taxon>
        <taxon>Arthropoda</taxon>
        <taxon>Hexapoda</taxon>
        <taxon>Insecta</taxon>
        <taxon>Pterygota</taxon>
        <taxon>Neoptera</taxon>
        <taxon>Endopterygota</taxon>
        <taxon>Diptera</taxon>
        <taxon>Brachycera</taxon>
        <taxon>Muscomorpha</taxon>
        <taxon>Ephydroidea</taxon>
        <taxon>Drosophilidae</taxon>
        <taxon>Drosophila</taxon>
    </lineage>
</organism>
<dbReference type="SUPFAM" id="SSF54285">
    <property type="entry name" value="MoaD/ThiS"/>
    <property type="match status" value="1"/>
</dbReference>
<dbReference type="EMBL" id="CP012526">
    <property type="protein sequence ID" value="ALC47928.1"/>
    <property type="molecule type" value="Genomic_DNA"/>
</dbReference>
<dbReference type="AlphaFoldDB" id="A0A0M4EHA3"/>
<dbReference type="Gene3D" id="3.10.20.30">
    <property type="match status" value="1"/>
</dbReference>
<evidence type="ECO:0000256" key="3">
    <source>
        <dbReference type="ARBA" id="ARBA00023150"/>
    </source>
</evidence>
<dbReference type="InterPro" id="IPR044672">
    <property type="entry name" value="MOCS2A"/>
</dbReference>
<dbReference type="CDD" id="cd00754">
    <property type="entry name" value="Ubl_MoaD"/>
    <property type="match status" value="1"/>
</dbReference>
<evidence type="ECO:0000256" key="1">
    <source>
        <dbReference type="ARBA" id="ARBA00005046"/>
    </source>
</evidence>
<dbReference type="OrthoDB" id="5531344at2759"/>
<dbReference type="GO" id="GO:0000166">
    <property type="term" value="F:nucleotide binding"/>
    <property type="evidence" value="ECO:0007669"/>
    <property type="project" value="UniProtKB-KW"/>
</dbReference>
<dbReference type="PANTHER" id="PTHR33359:SF1">
    <property type="entry name" value="MOLYBDOPTERIN SYNTHASE SULFUR CARRIER SUBUNIT"/>
    <property type="match status" value="1"/>
</dbReference>
<dbReference type="InterPro" id="IPR003749">
    <property type="entry name" value="ThiS/MoaD-like"/>
</dbReference>
<dbReference type="Pfam" id="PF02597">
    <property type="entry name" value="ThiS"/>
    <property type="match status" value="1"/>
</dbReference>
<dbReference type="GO" id="GO:0006777">
    <property type="term" value="P:Mo-molybdopterin cofactor biosynthetic process"/>
    <property type="evidence" value="ECO:0007669"/>
    <property type="project" value="UniProtKB-KW"/>
</dbReference>
<evidence type="ECO:0000313" key="4">
    <source>
        <dbReference type="EMBL" id="ALC47928.1"/>
    </source>
</evidence>
<reference evidence="4 5" key="1">
    <citation type="submission" date="2015-08" db="EMBL/GenBank/DDBJ databases">
        <title>Ancestral chromatin configuration constrains chromatin evolution on differentiating sex chromosomes in Drosophila.</title>
        <authorList>
            <person name="Zhou Q."/>
            <person name="Bachtrog D."/>
        </authorList>
    </citation>
    <scope>NUCLEOTIDE SEQUENCE [LARGE SCALE GENOMIC DNA]</scope>
    <source>
        <tissue evidence="4">Whole larvae</tissue>
    </source>
</reference>
<dbReference type="GO" id="GO:1990133">
    <property type="term" value="C:molybdopterin adenylyltransferase complex"/>
    <property type="evidence" value="ECO:0007669"/>
    <property type="project" value="TreeGrafter"/>
</dbReference>
<dbReference type="Proteomes" id="UP000494163">
    <property type="component" value="Chromosome 3R"/>
</dbReference>
<accession>A0A0M4EHA3</accession>
<dbReference type="FunFam" id="3.10.20.30:FF:000010">
    <property type="entry name" value="Molybdopterin synthase sulfur carrier subunit"/>
    <property type="match status" value="1"/>
</dbReference>
<keyword evidence="5" id="KW-1185">Reference proteome</keyword>
<dbReference type="SMR" id="A0A0M4EHA3"/>
<dbReference type="PANTHER" id="PTHR33359">
    <property type="entry name" value="MOLYBDOPTERIN SYNTHASE SULFUR CARRIER SUBUNIT"/>
    <property type="match status" value="1"/>
</dbReference>
<evidence type="ECO:0000256" key="2">
    <source>
        <dbReference type="ARBA" id="ARBA00022741"/>
    </source>
</evidence>
<dbReference type="STRING" id="30019.A0A0M4EHA3"/>
<name>A0A0M4EHA3_DROBS</name>
<gene>
    <name evidence="4" type="ORF">Dbus_chr3Rg2678</name>
</gene>
<keyword evidence="3" id="KW-0501">Molybdenum cofactor biosynthesis</keyword>
<evidence type="ECO:0000313" key="5">
    <source>
        <dbReference type="Proteomes" id="UP000494163"/>
    </source>
</evidence>
<dbReference type="UniPathway" id="UPA00344"/>
<protein>
    <submittedName>
        <fullName evidence="4">CG42503</fullName>
    </submittedName>
</protein>
<proteinExistence type="predicted"/>